<dbReference type="SUPFAM" id="SSF55326">
    <property type="entry name" value="PurM N-terminal domain-like"/>
    <property type="match status" value="2"/>
</dbReference>
<keyword evidence="10" id="KW-0460">Magnesium</keyword>
<dbReference type="InterPro" id="IPR036921">
    <property type="entry name" value="PurM-like_N_sf"/>
</dbReference>
<evidence type="ECO:0000256" key="4">
    <source>
        <dbReference type="ARBA" id="ARBA00013255"/>
    </source>
</evidence>
<evidence type="ECO:0000256" key="10">
    <source>
        <dbReference type="ARBA" id="ARBA00022842"/>
    </source>
</evidence>
<dbReference type="CDD" id="cd02203">
    <property type="entry name" value="PurL_repeat1"/>
    <property type="match status" value="1"/>
</dbReference>
<dbReference type="RefSeq" id="WP_101540430.1">
    <property type="nucleotide sequence ID" value="NZ_PKGS01000004.1"/>
</dbReference>
<dbReference type="PROSITE" id="PS51273">
    <property type="entry name" value="GATASE_TYPE_1"/>
    <property type="match status" value="1"/>
</dbReference>
<evidence type="ECO:0000256" key="9">
    <source>
        <dbReference type="ARBA" id="ARBA00022840"/>
    </source>
</evidence>
<dbReference type="SMART" id="SM01209">
    <property type="entry name" value="GARS_A"/>
    <property type="match status" value="1"/>
</dbReference>
<dbReference type="Pfam" id="PF01071">
    <property type="entry name" value="GARS_A"/>
    <property type="match status" value="1"/>
</dbReference>
<dbReference type="Pfam" id="PF02769">
    <property type="entry name" value="AIRS_C"/>
    <property type="match status" value="1"/>
</dbReference>
<evidence type="ECO:0000256" key="5">
    <source>
        <dbReference type="ARBA" id="ARBA00022598"/>
    </source>
</evidence>
<dbReference type="Gene3D" id="3.30.1490.20">
    <property type="entry name" value="ATP-grasp fold, A domain"/>
    <property type="match status" value="1"/>
</dbReference>
<dbReference type="GO" id="GO:0006189">
    <property type="term" value="P:'de novo' IMP biosynthetic process"/>
    <property type="evidence" value="ECO:0007669"/>
    <property type="project" value="UniProtKB-UniRule"/>
</dbReference>
<dbReference type="GO" id="GO:0004637">
    <property type="term" value="F:phosphoribosylamine-glycine ligase activity"/>
    <property type="evidence" value="ECO:0007669"/>
    <property type="project" value="UniProtKB-UniRule"/>
</dbReference>
<dbReference type="InterPro" id="IPR020562">
    <property type="entry name" value="PRibGlycinamide_synth_N"/>
</dbReference>
<evidence type="ECO:0000256" key="7">
    <source>
        <dbReference type="ARBA" id="ARBA00022741"/>
    </source>
</evidence>
<keyword evidence="16" id="KW-1185">Reference proteome</keyword>
<keyword evidence="7 12" id="KW-0547">Nucleotide-binding</keyword>
<sequence length="1631" mass="183334">MNILIIGSGGREHALGKKIANKDRKIYFAPGNGGTSTIGENINIGVDDIEKLVDFAKNNSIDYTIVGPELPLCQGIVDEFEKNNLKIFGVNKSASKFESSKSFTKEFLKKYDIKTADYLKTNDKDKASSYAKDLLEKNGKVVLKRDGLASGKGVYIIEDFDQLNQTIEDIFTKDNEIIIEEYLDGFEMSLLCLTDSETIIPLPTSKDHKRIYEKDMGSNTGGMGTYSPNIEATIYKDQIKEEILTKILHGLKKENIDYRGVLFIGFMINESGIYVLEFNVRFGDPETQVVLELIDNDLLDLLKATSEKKLKEIDLKTNNKKAVCLVLSSDGYPKDYEVGKEITFEDKINSTIYHAGTKNENGKLFTSGGRVLNIVCAEDNFDKAISKVYEDAKKINFDGKYFRKDIGPSVKRVYVRRKDDYDFESHNLKTKINNTLGIDLEKLKIYKRYDIETSNENIEKILYQVLAEAPVDEVYAFDDAIDLQSSLEKTVVSQFLPGQFNQREKGVIDTASLIINDENLEVKASTVYELSDVSEDELVKIEKFLINPVDSQKVKLIGIPTTLKAENKKNLENISYDTFVDFDDEKLNQFLEDNALAMSLDDLRMVRDYFKKENRDPNETEIKILDTYWSDHCRHTTFNTFLDIEFDTATLLDEAIRDSFEKYLQMRRVLDIKKPINLMSFGTILAKYMRKNENFEDLEVSNEINACSIYTKVRVLKDGKESIEDYLLMFKNETHNHPTEIEPFGGASTCLGGAIRDPLSGRAYVYQAMRLSGAGNIKEDYEKTLEGKLPQAKITHEAALGYSSYGNQIGLATGLVDEFYHEGYKAKRMECGAVIAAAPAENIKRLDPIEGDIVILLGGKTGRDGIGGATGSSKSHKVTSIETESAQVQKGNAPEERKIQRLFRNPEAAKLIKKCNDFGAGGVAVAIGELADGIDIYLDRVPLKYKGLKPFEIAISESQERMAVVIDKNDKDKFVKYATEENLEVTEVAKVTDNNTMTMYYEDKIIARLSYGFINTNGADRSEKVDVVSEEVPSIITQKDDDPNKFYEKVSSLDIASKKNLIEMFDSSVGKNTVLNPLGGQKLLNPSQVMSARIPVEEGVSKTASLMSYGFDPNLSEMSQYLGGYYAVIESISKLVAIGSDLNQIRLSFQEFYEKMDNSKAWSKPLKSLIGAFEVTSFFEMPPIGGKDSMSGTFENIKVPPTLISFAVTTEDVENIISNDLKGEGKLGIIETPYREDGTLDLEKLENNYHELIEDMRNGNIISAIALDRKGLLANIYEQAIGNTGFTLDYDNLYNPMYGSFVVEYKDDREFIENIGSFSDDIVVNGKKLKADKLYDSYIHSLDEVFPGYEEVKHQKLETKEVTRKLKSDKSVEKPRVIILAAPGTNCEWDTQKALEDAGAETKILVFKNQNESDIKNSINQLEEEIRKSQIFVIPGGFSLGDEPDGSAKFLANIIRNEKISKAIDYLLNENDGLILGICNGFQALVKTGLLPYGKVLVPRENDPTLTNNTSSRHIATFVNTKTLTNNSPWTLGVDLDQTYRIPISHGEGRFIVSEEKLKELLENDQVFSVYESSPNGSNYNIEGILSKDGKILGRMGHAERIDDDLFKNVYDVKRENIFENAVNYFRKEDI</sequence>
<keyword evidence="9 12" id="KW-0067">ATP-binding</keyword>
<dbReference type="HAMAP" id="MF_00138">
    <property type="entry name" value="GARS"/>
    <property type="match status" value="1"/>
</dbReference>
<dbReference type="SUPFAM" id="SSF56059">
    <property type="entry name" value="Glutathione synthetase ATP-binding domain-like"/>
    <property type="match status" value="1"/>
</dbReference>
<dbReference type="Gene3D" id="3.40.50.880">
    <property type="match status" value="1"/>
</dbReference>
<dbReference type="Pfam" id="PF13507">
    <property type="entry name" value="GATase_5"/>
    <property type="match status" value="1"/>
</dbReference>
<dbReference type="InterPro" id="IPR000115">
    <property type="entry name" value="PRibGlycinamide_synth"/>
</dbReference>
<dbReference type="GO" id="GO:0046872">
    <property type="term" value="F:metal ion binding"/>
    <property type="evidence" value="ECO:0007669"/>
    <property type="project" value="UniProtKB-KW"/>
</dbReference>
<evidence type="ECO:0000256" key="6">
    <source>
        <dbReference type="ARBA" id="ARBA00022723"/>
    </source>
</evidence>
<evidence type="ECO:0000313" key="16">
    <source>
        <dbReference type="Proteomes" id="UP000234335"/>
    </source>
</evidence>
<dbReference type="InterPro" id="IPR029062">
    <property type="entry name" value="Class_I_gatase-like"/>
</dbReference>
<protein>
    <recommendedName>
        <fullName evidence="4 11">Phosphoribosylamine--glycine ligase</fullName>
        <ecNumber evidence="4 11">6.3.4.13</ecNumber>
    </recommendedName>
    <alternativeName>
        <fullName evidence="11">GARS</fullName>
    </alternativeName>
    <alternativeName>
        <fullName evidence="11">Glycinamide ribonucleotide synthetase</fullName>
    </alternativeName>
    <alternativeName>
        <fullName evidence="11">Phosphoribosylglycinamide synthetase</fullName>
    </alternativeName>
</protein>
<dbReference type="NCBIfam" id="TIGR01857">
    <property type="entry name" value="FGAM-synthase"/>
    <property type="match status" value="1"/>
</dbReference>
<comment type="pathway">
    <text evidence="3 11">Purine metabolism; IMP biosynthesis via de novo pathway; N(1)-(5-phospho-D-ribosyl)glycinamide from 5-phospho-alpha-D-ribose 1-diphosphate: step 2/2.</text>
</comment>
<dbReference type="InterPro" id="IPR011761">
    <property type="entry name" value="ATP-grasp"/>
</dbReference>
<evidence type="ECO:0000259" key="14">
    <source>
        <dbReference type="PROSITE" id="PS50975"/>
    </source>
</evidence>
<keyword evidence="5 11" id="KW-0436">Ligase</keyword>
<comment type="cofactor">
    <cofactor evidence="2">
        <name>Mg(2+)</name>
        <dbReference type="ChEBI" id="CHEBI:18420"/>
    </cofactor>
</comment>
<evidence type="ECO:0000256" key="2">
    <source>
        <dbReference type="ARBA" id="ARBA00001946"/>
    </source>
</evidence>
<dbReference type="SUPFAM" id="SSF51246">
    <property type="entry name" value="Rudiment single hybrid motif"/>
    <property type="match status" value="1"/>
</dbReference>
<dbReference type="GO" id="GO:0005737">
    <property type="term" value="C:cytoplasm"/>
    <property type="evidence" value="ECO:0007669"/>
    <property type="project" value="TreeGrafter"/>
</dbReference>
<dbReference type="InterPro" id="IPR011054">
    <property type="entry name" value="Rudment_hybrid_motif"/>
</dbReference>
<dbReference type="Pfam" id="PF02843">
    <property type="entry name" value="GARS_C"/>
    <property type="match status" value="1"/>
</dbReference>
<comment type="similarity">
    <text evidence="11">Belongs to the GARS family.</text>
</comment>
<comment type="cofactor">
    <cofactor evidence="1">
        <name>Mn(2+)</name>
        <dbReference type="ChEBI" id="CHEBI:29035"/>
    </cofactor>
</comment>
<dbReference type="InterPro" id="IPR037123">
    <property type="entry name" value="PRibGlycinamide_synth_C_sf"/>
</dbReference>
<dbReference type="SMART" id="SM01211">
    <property type="entry name" value="GATase_5"/>
    <property type="match status" value="1"/>
</dbReference>
<dbReference type="GO" id="GO:0004642">
    <property type="term" value="F:phosphoribosylformylglycinamidine synthase activity"/>
    <property type="evidence" value="ECO:0007669"/>
    <property type="project" value="TreeGrafter"/>
</dbReference>
<dbReference type="CDD" id="cd02204">
    <property type="entry name" value="PurL_repeat2"/>
    <property type="match status" value="1"/>
</dbReference>
<dbReference type="InterPro" id="IPR020559">
    <property type="entry name" value="PRibGlycinamide_synth_CS"/>
</dbReference>
<evidence type="ECO:0000256" key="3">
    <source>
        <dbReference type="ARBA" id="ARBA00005174"/>
    </source>
</evidence>
<dbReference type="InterPro" id="IPR013815">
    <property type="entry name" value="ATP_grasp_subdomain_1"/>
</dbReference>
<dbReference type="SMART" id="SM01210">
    <property type="entry name" value="GARS_C"/>
    <property type="match status" value="1"/>
</dbReference>
<dbReference type="GO" id="GO:0009113">
    <property type="term" value="P:purine nucleobase biosynthetic process"/>
    <property type="evidence" value="ECO:0007669"/>
    <property type="project" value="InterPro"/>
</dbReference>
<dbReference type="Pfam" id="PF18072">
    <property type="entry name" value="FGAR-AT_linker"/>
    <property type="match status" value="1"/>
</dbReference>
<dbReference type="InterPro" id="IPR010918">
    <property type="entry name" value="PurM-like_C_dom"/>
</dbReference>
<evidence type="ECO:0000256" key="8">
    <source>
        <dbReference type="ARBA" id="ARBA00022755"/>
    </source>
</evidence>
<dbReference type="Gene3D" id="3.30.1330.10">
    <property type="entry name" value="PurM-like, N-terminal domain"/>
    <property type="match status" value="1"/>
</dbReference>
<dbReference type="SUPFAM" id="SSF52317">
    <property type="entry name" value="Class I glutamine amidotransferase-like"/>
    <property type="match status" value="1"/>
</dbReference>
<dbReference type="Gene3D" id="3.90.600.10">
    <property type="entry name" value="Phosphoribosylglycinamide synthetase, C-terminal domain"/>
    <property type="match status" value="1"/>
</dbReference>
<keyword evidence="6" id="KW-0479">Metal-binding</keyword>
<dbReference type="Gene3D" id="3.40.50.20">
    <property type="match status" value="1"/>
</dbReference>
<dbReference type="InterPro" id="IPR020561">
    <property type="entry name" value="PRibGlycinamid_synth_ATP-grasp"/>
</dbReference>
<proteinExistence type="inferred from homology"/>
<dbReference type="InterPro" id="IPR036676">
    <property type="entry name" value="PurM-like_C_sf"/>
</dbReference>
<dbReference type="SUPFAM" id="SSF56042">
    <property type="entry name" value="PurM C-terminal domain-like"/>
    <property type="match status" value="1"/>
</dbReference>
<evidence type="ECO:0000256" key="12">
    <source>
        <dbReference type="PROSITE-ProRule" id="PRU00409"/>
    </source>
</evidence>
<dbReference type="InterPro" id="IPR016185">
    <property type="entry name" value="PreATP-grasp_dom_sf"/>
</dbReference>
<dbReference type="Gene3D" id="3.90.650.10">
    <property type="entry name" value="PurM-like C-terminal domain"/>
    <property type="match status" value="1"/>
</dbReference>
<reference evidence="15 16" key="1">
    <citation type="submission" date="2017-12" db="EMBL/GenBank/DDBJ databases">
        <title>Phylogenetic diversity of female urinary microbiome.</title>
        <authorList>
            <person name="Thomas-White K."/>
            <person name="Wolfe A.J."/>
        </authorList>
    </citation>
    <scope>NUCLEOTIDE SEQUENCE [LARGE SCALE GENOMIC DNA]</scope>
    <source>
        <strain evidence="15 16">UMB0119</strain>
    </source>
</reference>
<dbReference type="EC" id="6.3.4.13" evidence="4 11"/>
<evidence type="ECO:0000256" key="13">
    <source>
        <dbReference type="SAM" id="Coils"/>
    </source>
</evidence>
<dbReference type="Gene3D" id="3.30.470.20">
    <property type="entry name" value="ATP-grasp fold, B domain"/>
    <property type="match status" value="1"/>
</dbReference>
<evidence type="ECO:0000256" key="11">
    <source>
        <dbReference type="HAMAP-Rule" id="MF_00138"/>
    </source>
</evidence>
<evidence type="ECO:0000256" key="1">
    <source>
        <dbReference type="ARBA" id="ARBA00001936"/>
    </source>
</evidence>
<dbReference type="InterPro" id="IPR020560">
    <property type="entry name" value="PRibGlycinamide_synth_C-dom"/>
</dbReference>
<dbReference type="EMBL" id="PKGS01000004">
    <property type="protein sequence ID" value="PKZ16407.1"/>
    <property type="molecule type" value="Genomic_DNA"/>
</dbReference>
<organism evidence="15 16">
    <name type="scientific">Anaerococcus octavius</name>
    <dbReference type="NCBI Taxonomy" id="54007"/>
    <lineage>
        <taxon>Bacteria</taxon>
        <taxon>Bacillati</taxon>
        <taxon>Bacillota</taxon>
        <taxon>Tissierellia</taxon>
        <taxon>Tissierellales</taxon>
        <taxon>Peptoniphilaceae</taxon>
        <taxon>Anaerococcus</taxon>
    </lineage>
</organism>
<dbReference type="GO" id="GO:0005524">
    <property type="term" value="F:ATP binding"/>
    <property type="evidence" value="ECO:0007669"/>
    <property type="project" value="UniProtKB-UniRule"/>
</dbReference>
<dbReference type="Proteomes" id="UP000234335">
    <property type="component" value="Unassembled WGS sequence"/>
</dbReference>
<dbReference type="SUPFAM" id="SSF52440">
    <property type="entry name" value="PreATP-grasp domain"/>
    <property type="match status" value="1"/>
</dbReference>
<comment type="caution">
    <text evidence="15">The sequence shown here is derived from an EMBL/GenBank/DDBJ whole genome shotgun (WGS) entry which is preliminary data.</text>
</comment>
<feature type="coiled-coil region" evidence="13">
    <location>
        <begin position="1235"/>
        <end position="1262"/>
    </location>
</feature>
<dbReference type="PROSITE" id="PS00184">
    <property type="entry name" value="GARS"/>
    <property type="match status" value="1"/>
</dbReference>
<keyword evidence="13" id="KW-0175">Coiled coil</keyword>
<dbReference type="NCBIfam" id="TIGR00877">
    <property type="entry name" value="purD"/>
    <property type="match status" value="1"/>
</dbReference>
<dbReference type="UniPathway" id="UPA00074">
    <property type="reaction ID" value="UER00125"/>
</dbReference>
<dbReference type="InterPro" id="IPR010141">
    <property type="entry name" value="FGAM_synthase"/>
</dbReference>
<dbReference type="PANTHER" id="PTHR10099">
    <property type="entry name" value="PHOSPHORIBOSYLFORMYLGLYCINAMIDINE SYNTHASE"/>
    <property type="match status" value="1"/>
</dbReference>
<keyword evidence="8 11" id="KW-0658">Purine biosynthesis</keyword>
<evidence type="ECO:0000313" key="15">
    <source>
        <dbReference type="EMBL" id="PKZ16407.1"/>
    </source>
</evidence>
<dbReference type="FunFam" id="3.30.1330.10:FF:000013">
    <property type="entry name" value="Phosphoribosylformylglycinamidine synthase"/>
    <property type="match status" value="1"/>
</dbReference>
<dbReference type="InterPro" id="IPR041609">
    <property type="entry name" value="PurL_linker"/>
</dbReference>
<name>A0A2I1M8I4_9FIRM</name>
<accession>A0A2I1M8I4</accession>
<dbReference type="PROSITE" id="PS50975">
    <property type="entry name" value="ATP_GRASP"/>
    <property type="match status" value="1"/>
</dbReference>
<dbReference type="Pfam" id="PF02844">
    <property type="entry name" value="GARS_N"/>
    <property type="match status" value="1"/>
</dbReference>
<dbReference type="PANTHER" id="PTHR10099:SF1">
    <property type="entry name" value="PHOSPHORIBOSYLFORMYLGLYCINAMIDINE SYNTHASE"/>
    <property type="match status" value="1"/>
</dbReference>
<gene>
    <name evidence="11" type="primary">purD</name>
    <name evidence="15" type="ORF">CYJ34_06195</name>
</gene>
<comment type="catalytic activity">
    <reaction evidence="11">
        <text>5-phospho-beta-D-ribosylamine + glycine + ATP = N(1)-(5-phospho-beta-D-ribosyl)glycinamide + ADP + phosphate + H(+)</text>
        <dbReference type="Rhea" id="RHEA:17453"/>
        <dbReference type="ChEBI" id="CHEBI:15378"/>
        <dbReference type="ChEBI" id="CHEBI:30616"/>
        <dbReference type="ChEBI" id="CHEBI:43474"/>
        <dbReference type="ChEBI" id="CHEBI:57305"/>
        <dbReference type="ChEBI" id="CHEBI:58681"/>
        <dbReference type="ChEBI" id="CHEBI:143788"/>
        <dbReference type="ChEBI" id="CHEBI:456216"/>
        <dbReference type="EC" id="6.3.4.13"/>
    </reaction>
</comment>
<feature type="domain" description="ATP-grasp" evidence="14">
    <location>
        <begin position="105"/>
        <end position="307"/>
    </location>
</feature>